<dbReference type="Proteomes" id="UP000680750">
    <property type="component" value="Chromosome"/>
</dbReference>
<dbReference type="InterPro" id="IPR036388">
    <property type="entry name" value="WH-like_DNA-bd_sf"/>
</dbReference>
<keyword evidence="2" id="KW-1185">Reference proteome</keyword>
<proteinExistence type="predicted"/>
<evidence type="ECO:0000313" key="2">
    <source>
        <dbReference type="Proteomes" id="UP000680750"/>
    </source>
</evidence>
<gene>
    <name evidence="1" type="ORF">Asera_13740</name>
</gene>
<dbReference type="InterPro" id="IPR036390">
    <property type="entry name" value="WH_DNA-bd_sf"/>
</dbReference>
<dbReference type="EMBL" id="AP023354">
    <property type="protein sequence ID" value="BCJ27266.1"/>
    <property type="molecule type" value="Genomic_DNA"/>
</dbReference>
<reference evidence="1" key="1">
    <citation type="submission" date="2020-08" db="EMBL/GenBank/DDBJ databases">
        <title>Whole genome shotgun sequence of Actinocatenispora sera NBRC 101916.</title>
        <authorList>
            <person name="Komaki H."/>
            <person name="Tamura T."/>
        </authorList>
    </citation>
    <scope>NUCLEOTIDE SEQUENCE</scope>
    <source>
        <strain evidence="1">NBRC 101916</strain>
    </source>
</reference>
<accession>A0A810KY59</accession>
<dbReference type="KEGG" id="aser:Asera_13740"/>
<dbReference type="RefSeq" id="WP_051802019.1">
    <property type="nucleotide sequence ID" value="NZ_AP023354.1"/>
</dbReference>
<sequence length="339" mass="36826">MGTLRIHFTMEDLARTRLARGADPMWEIVLSRFRLREGSVLPFRPWFRQVQTRRAGWQEHRRQLSLLSALLPTGVYFPDFLTPAAGLHGLDAGLDALRSTPRRRLSGELAQMSRTAPVPVAIRGLADGDAELLGAVATAFRRWDAELIAPYRPVLDRAVAADLAVRAHALATGGLEALLAGLSPLARWRPPVLEVDYPETRDLVLDGRGLTLVPSFFCFRKMISLADASLSPTLLYPIDRGLLWAETVRRSSGSLATLLGATRAELLRVAEAGVTTSQLAIRLGIAPSSVSRHAATLAAAGLLDRIRHGAAVWHLRTPLGQALLDGAADRDPVSATRAE</sequence>
<organism evidence="1 2">
    <name type="scientific">Actinocatenispora sera</name>
    <dbReference type="NCBI Taxonomy" id="390989"/>
    <lineage>
        <taxon>Bacteria</taxon>
        <taxon>Bacillati</taxon>
        <taxon>Actinomycetota</taxon>
        <taxon>Actinomycetes</taxon>
        <taxon>Micromonosporales</taxon>
        <taxon>Micromonosporaceae</taxon>
        <taxon>Actinocatenispora</taxon>
    </lineage>
</organism>
<dbReference type="SUPFAM" id="SSF46785">
    <property type="entry name" value="Winged helix' DNA-binding domain"/>
    <property type="match status" value="1"/>
</dbReference>
<dbReference type="AlphaFoldDB" id="A0A810KY59"/>
<dbReference type="OrthoDB" id="3808065at2"/>
<evidence type="ECO:0000313" key="1">
    <source>
        <dbReference type="EMBL" id="BCJ27266.1"/>
    </source>
</evidence>
<protein>
    <submittedName>
        <fullName evidence="1">Transcriptional regulator</fullName>
    </submittedName>
</protein>
<name>A0A810KY59_9ACTN</name>
<dbReference type="Gene3D" id="1.10.10.10">
    <property type="entry name" value="Winged helix-like DNA-binding domain superfamily/Winged helix DNA-binding domain"/>
    <property type="match status" value="1"/>
</dbReference>